<name>A0A512JFX9_9HYPH</name>
<dbReference type="AlphaFoldDB" id="A0A512JFX9"/>
<dbReference type="Proteomes" id="UP000321750">
    <property type="component" value="Unassembled WGS sequence"/>
</dbReference>
<proteinExistence type="predicted"/>
<sequence length="78" mass="8732">MRTVSGAAVEFRRSGWSVNSCLHRQDLLLLAARFAIDLGTASKTPEWLSAQDAALLFRLAYRTMKTAFERMQATLLAE</sequence>
<gene>
    <name evidence="1" type="ORF">MGN01_06990</name>
</gene>
<dbReference type="EMBL" id="BJZV01000002">
    <property type="protein sequence ID" value="GEP08854.1"/>
    <property type="molecule type" value="Genomic_DNA"/>
</dbReference>
<comment type="caution">
    <text evidence="1">The sequence shown here is derived from an EMBL/GenBank/DDBJ whole genome shotgun (WGS) entry which is preliminary data.</text>
</comment>
<evidence type="ECO:0000313" key="1">
    <source>
        <dbReference type="EMBL" id="GEP08854.1"/>
    </source>
</evidence>
<accession>A0A512JFX9</accession>
<keyword evidence="2" id="KW-1185">Reference proteome</keyword>
<reference evidence="1 2" key="1">
    <citation type="submission" date="2019-07" db="EMBL/GenBank/DDBJ databases">
        <title>Whole genome shotgun sequence of Methylobacterium gnaphalii NBRC 107716.</title>
        <authorList>
            <person name="Hosoyama A."/>
            <person name="Uohara A."/>
            <person name="Ohji S."/>
            <person name="Ichikawa N."/>
        </authorList>
    </citation>
    <scope>NUCLEOTIDE SEQUENCE [LARGE SCALE GENOMIC DNA]</scope>
    <source>
        <strain evidence="1 2">NBRC 107716</strain>
    </source>
</reference>
<evidence type="ECO:0000313" key="2">
    <source>
        <dbReference type="Proteomes" id="UP000321750"/>
    </source>
</evidence>
<organism evidence="1 2">
    <name type="scientific">Methylobacterium gnaphalii</name>
    <dbReference type="NCBI Taxonomy" id="1010610"/>
    <lineage>
        <taxon>Bacteria</taxon>
        <taxon>Pseudomonadati</taxon>
        <taxon>Pseudomonadota</taxon>
        <taxon>Alphaproteobacteria</taxon>
        <taxon>Hyphomicrobiales</taxon>
        <taxon>Methylobacteriaceae</taxon>
        <taxon>Methylobacterium</taxon>
    </lineage>
</organism>
<protein>
    <submittedName>
        <fullName evidence="1">Uncharacterized protein</fullName>
    </submittedName>
</protein>